<keyword evidence="2" id="KW-1185">Reference proteome</keyword>
<dbReference type="Gramene" id="EFJ09049">
    <property type="protein sequence ID" value="EFJ09049"/>
    <property type="gene ID" value="SELMODRAFT_428542"/>
</dbReference>
<dbReference type="GO" id="GO:0004497">
    <property type="term" value="F:monooxygenase activity"/>
    <property type="evidence" value="ECO:0007669"/>
    <property type="project" value="InterPro"/>
</dbReference>
<dbReference type="KEGG" id="smo:SELMODRAFT_428542"/>
<organism evidence="2">
    <name type="scientific">Selaginella moellendorffii</name>
    <name type="common">Spikemoss</name>
    <dbReference type="NCBI Taxonomy" id="88036"/>
    <lineage>
        <taxon>Eukaryota</taxon>
        <taxon>Viridiplantae</taxon>
        <taxon>Streptophyta</taxon>
        <taxon>Embryophyta</taxon>
        <taxon>Tracheophyta</taxon>
        <taxon>Lycopodiopsida</taxon>
        <taxon>Selaginellales</taxon>
        <taxon>Selaginellaceae</taxon>
        <taxon>Selaginella</taxon>
    </lineage>
</organism>
<evidence type="ECO:0000313" key="1">
    <source>
        <dbReference type="EMBL" id="EFJ09049.1"/>
    </source>
</evidence>
<proteinExistence type="predicted"/>
<dbReference type="Proteomes" id="UP000001514">
    <property type="component" value="Unassembled WGS sequence"/>
</dbReference>
<name>D8T367_SELML</name>
<sequence>MPMDASGIHICGEAWPARVGMHLPPSFHVVWNARTERIANKYGPIISLRLGMILISSPELTKEVFTTDDLNFASRPYIVLAQQFSYNFAGAVEGLEQREEQVQDLKGDQGLEAGLEADEAEAYSLDFAPDDACDHFNALKDSMKTFDYLRLLEQLKMVLSKSLRELEDLECLWELDSERHSRVWHGSKSDVEIANTHMLCYVLPNYTRIVEYTSDNEIHQTRRFVSPMNLALLGHYDKFNVSTSGAT</sequence>
<protein>
    <submittedName>
        <fullName evidence="1">Uncharacterized protein</fullName>
    </submittedName>
</protein>
<dbReference type="SUPFAM" id="SSF48264">
    <property type="entry name" value="Cytochrome P450"/>
    <property type="match status" value="1"/>
</dbReference>
<dbReference type="GO" id="GO:0005506">
    <property type="term" value="F:iron ion binding"/>
    <property type="evidence" value="ECO:0007669"/>
    <property type="project" value="InterPro"/>
</dbReference>
<dbReference type="InterPro" id="IPR036396">
    <property type="entry name" value="Cyt_P450_sf"/>
</dbReference>
<dbReference type="PANTHER" id="PTHR24281">
    <property type="entry name" value="STEROID 21-HYDROXYLASE-RELATED"/>
    <property type="match status" value="1"/>
</dbReference>
<accession>D8T367</accession>
<evidence type="ECO:0000313" key="2">
    <source>
        <dbReference type="Proteomes" id="UP000001514"/>
    </source>
</evidence>
<dbReference type="GO" id="GO:0020037">
    <property type="term" value="F:heme binding"/>
    <property type="evidence" value="ECO:0007669"/>
    <property type="project" value="InterPro"/>
</dbReference>
<reference evidence="1 2" key="1">
    <citation type="journal article" date="2011" name="Science">
        <title>The Selaginella genome identifies genetic changes associated with the evolution of vascular plants.</title>
        <authorList>
            <person name="Banks J.A."/>
            <person name="Nishiyama T."/>
            <person name="Hasebe M."/>
            <person name="Bowman J.L."/>
            <person name="Gribskov M."/>
            <person name="dePamphilis C."/>
            <person name="Albert V.A."/>
            <person name="Aono N."/>
            <person name="Aoyama T."/>
            <person name="Ambrose B.A."/>
            <person name="Ashton N.W."/>
            <person name="Axtell M.J."/>
            <person name="Barker E."/>
            <person name="Barker M.S."/>
            <person name="Bennetzen J.L."/>
            <person name="Bonawitz N.D."/>
            <person name="Chapple C."/>
            <person name="Cheng C."/>
            <person name="Correa L.G."/>
            <person name="Dacre M."/>
            <person name="DeBarry J."/>
            <person name="Dreyer I."/>
            <person name="Elias M."/>
            <person name="Engstrom E.M."/>
            <person name="Estelle M."/>
            <person name="Feng L."/>
            <person name="Finet C."/>
            <person name="Floyd S.K."/>
            <person name="Frommer W.B."/>
            <person name="Fujita T."/>
            <person name="Gramzow L."/>
            <person name="Gutensohn M."/>
            <person name="Harholt J."/>
            <person name="Hattori M."/>
            <person name="Heyl A."/>
            <person name="Hirai T."/>
            <person name="Hiwatashi Y."/>
            <person name="Ishikawa M."/>
            <person name="Iwata M."/>
            <person name="Karol K.G."/>
            <person name="Koehler B."/>
            <person name="Kolukisaoglu U."/>
            <person name="Kubo M."/>
            <person name="Kurata T."/>
            <person name="Lalonde S."/>
            <person name="Li K."/>
            <person name="Li Y."/>
            <person name="Litt A."/>
            <person name="Lyons E."/>
            <person name="Manning G."/>
            <person name="Maruyama T."/>
            <person name="Michael T.P."/>
            <person name="Mikami K."/>
            <person name="Miyazaki S."/>
            <person name="Morinaga S."/>
            <person name="Murata T."/>
            <person name="Mueller-Roeber B."/>
            <person name="Nelson D.R."/>
            <person name="Obara M."/>
            <person name="Oguri Y."/>
            <person name="Olmstead R.G."/>
            <person name="Onodera N."/>
            <person name="Petersen B.L."/>
            <person name="Pils B."/>
            <person name="Prigge M."/>
            <person name="Rensing S.A."/>
            <person name="Riano-Pachon D.M."/>
            <person name="Roberts A.W."/>
            <person name="Sato Y."/>
            <person name="Scheller H.V."/>
            <person name="Schulz B."/>
            <person name="Schulz C."/>
            <person name="Shakirov E.V."/>
            <person name="Shibagaki N."/>
            <person name="Shinohara N."/>
            <person name="Shippen D.E."/>
            <person name="Soerensen I."/>
            <person name="Sotooka R."/>
            <person name="Sugimoto N."/>
            <person name="Sugita M."/>
            <person name="Sumikawa N."/>
            <person name="Tanurdzic M."/>
            <person name="Theissen G."/>
            <person name="Ulvskov P."/>
            <person name="Wakazuki S."/>
            <person name="Weng J.K."/>
            <person name="Willats W.W."/>
            <person name="Wipf D."/>
            <person name="Wolf P.G."/>
            <person name="Yang L."/>
            <person name="Zimmer A.D."/>
            <person name="Zhu Q."/>
            <person name="Mitros T."/>
            <person name="Hellsten U."/>
            <person name="Loque D."/>
            <person name="Otillar R."/>
            <person name="Salamov A."/>
            <person name="Schmutz J."/>
            <person name="Shapiro H."/>
            <person name="Lindquist E."/>
            <person name="Lucas S."/>
            <person name="Rokhsar D."/>
            <person name="Grigoriev I.V."/>
        </authorList>
    </citation>
    <scope>NUCLEOTIDE SEQUENCE [LARGE SCALE GENOMIC DNA]</scope>
</reference>
<dbReference type="Gene3D" id="1.10.630.10">
    <property type="entry name" value="Cytochrome P450"/>
    <property type="match status" value="1"/>
</dbReference>
<dbReference type="HOGENOM" id="CLU_1126111_0_0_1"/>
<gene>
    <name evidence="1" type="ORF">SELMODRAFT_428542</name>
</gene>
<dbReference type="AlphaFoldDB" id="D8T367"/>
<dbReference type="GO" id="GO:0016705">
    <property type="term" value="F:oxidoreductase activity, acting on paired donors, with incorporation or reduction of molecular oxygen"/>
    <property type="evidence" value="ECO:0007669"/>
    <property type="project" value="InterPro"/>
</dbReference>
<dbReference type="EMBL" id="GL377667">
    <property type="protein sequence ID" value="EFJ09049.1"/>
    <property type="molecule type" value="Genomic_DNA"/>
</dbReference>
<dbReference type="InParanoid" id="D8T367"/>